<dbReference type="PANTHER" id="PTHR13743:SF123">
    <property type="entry name" value="PROTEIN FAN"/>
    <property type="match status" value="1"/>
</dbReference>
<dbReference type="InterPro" id="IPR050865">
    <property type="entry name" value="BEACH_Domain"/>
</dbReference>
<dbReference type="Gene3D" id="1.25.10.10">
    <property type="entry name" value="Leucine-rich Repeat Variant"/>
    <property type="match status" value="3"/>
</dbReference>
<evidence type="ECO:0000313" key="2">
    <source>
        <dbReference type="Proteomes" id="UP001162131"/>
    </source>
</evidence>
<evidence type="ECO:0000313" key="1">
    <source>
        <dbReference type="EMBL" id="CAG9316590.1"/>
    </source>
</evidence>
<reference evidence="1" key="1">
    <citation type="submission" date="2021-09" db="EMBL/GenBank/DDBJ databases">
        <authorList>
            <consortium name="AG Swart"/>
            <person name="Singh M."/>
            <person name="Singh A."/>
            <person name="Seah K."/>
            <person name="Emmerich C."/>
        </authorList>
    </citation>
    <scope>NUCLEOTIDE SEQUENCE</scope>
    <source>
        <strain evidence="1">ATCC30299</strain>
    </source>
</reference>
<dbReference type="PANTHER" id="PTHR13743">
    <property type="entry name" value="BEIGE/BEACH-RELATED"/>
    <property type="match status" value="1"/>
</dbReference>
<dbReference type="EMBL" id="CAJZBQ010000016">
    <property type="protein sequence ID" value="CAG9316590.1"/>
    <property type="molecule type" value="Genomic_DNA"/>
</dbReference>
<dbReference type="InterPro" id="IPR011989">
    <property type="entry name" value="ARM-like"/>
</dbReference>
<sequence>MQSIRRKWQNFRTYRRLQELWNEYKALASIDTKIKDLAPLSNFLDSFQNAVKEFYNSSDRRAQIEQIFGDCTELLDLLFQHLKHYLEEEGLQPNEQNLGIFLNKLLEALELLVRSEHYRKYVERSPEMINNIITLFERVDDEQARVLALRLVNSFSIEGKKEVCKNGGLQKIMQLLLDKNEKLTREVIKTIKQFLDAKPIEIVENNEGIRVKIKKVIGGVTKLAWSLFPNDDSQRSVNQSMEEEDEPTIFPPSESMIRAATNNYIERFQAIEEAERCLSAGNSPVKEESKNEIIDEFSQVQGAVTTIVTALHQAAVEVQLDLMETLSILLEHNVKNQKEFRKVEGYDLICDCFNKIKTETTSSIEFLGGCFKILKTIVMDGRKSDHIGNLKAFELLGKLSATSPNIWIVKGAISTLRHIIEVNWKNVLCFYEKENLENLEIALQRIVLRTENPIGFYKDGELQDILAEERLDLLKSFDDLTRNLSFIMGNAWEKNVAMIKIYGSCIKNNAREIEKEYLAILSETLSSMISDLNARCSNRTLLAKNAFLSSFDGMRIAAIASLEVLNVSEECALPILCHLIQFELLYTELILSSPMAIDSKLTLFTADQVREFSKLRGFGPTGEWIFERSLLTKVGIENISDVLVSLVKAGEVEFATKILILDDYANIDKFRGFAAREEFLSSGGFELIIEHITEEPYQNLLFASTKNSGELKLRINNLISHKELANTLPLTSLSLHLLLDLSIESGYLEHSGYISQLLSTLPTYQSDLILSAVHPKYLFDPHTNSRHGSTAPSSSIAQPFTPTISCCNAFEMSHSNLKLLNTPQIVGLLIYLLKSAHDIQVEGIKCLHALSRFYLNKKILYLLQVPKILLKTLELFSQPAAEHCLKLLESTLTYSVSKEEAGLLLQIIKNENHPYQKQVQGILSKCLQLELASSFYYLDNTRLDSPELVSFPKNGYSLSFWIKIKRSSSDQIPIFSWVDHNKGLVLFQLSYKNCHNSDKKLLPFDLIKNSSLIQSQIIVNAPIQTFLQSADSSCQFDFEFTDRWQHFVLVHGKQGVTIYINGKQYALFKCSYFAGLKEKYAITGIFGDKEMISMVSKINCLEGCLDPAVISSMYSEGLLGETNFSETKSVFKLPEEEKKQELSNLIEIAHELPEETPEGTIKVGNIWLTHKGVLNQIENSNFYQATTIKQSLYEIQALPEFIAIMKTELQPRAIEYICELITKSPNNYQNFLDIGGWNSVMTLVANYKEYASADSIECLISAISNVPQAHISLRKMIVMKIETIPVIPQNRIGGLCALLNLICVLPPNLISGVIEEISNLMCHEENAKIFLSSEVNGFQVLIDLIKKQTEKEYHCLEYHSLSLFEHLVISMGQEHLDNLLDLFTFQELKTHLACMENSAVSMLSIISLHIFIGNQALLEKFLNADGGVLLFGILSSPSEAIRCAAIKFIGLLLHMSVKLFRSWFFKVRGFDMINSVLQKQKNNKYTYQMLLILAQNGFNQVGLLYPPESGILKTIINLSSIAAKAIPNQGPEPVKRIVFPEALEVLIDLLKQETNEELISDVFRSIEIILDPENCEKLLEVPFLTWCAKLVKSDEQQPIGFYQRPRDDKHLFQIYKVVTRLCYFDMNRAPKAIKFIHWLNKTIDADEYRARLVESIISCIESSPNMDTPGLVNNQTNFLKNLMAFLQNNDVLMTRVDLSSRVMHLINLLASENTSAFRAQMKNTAYFEFRDDLMIQFFKEDLPKEEYIEILRHFSFEGLASQPKFRESSTIFYFIKLLIEFQSSPDIQIEILNIFKKDICVHDENKKFLRKSMDNKNFLEFILGSRLDENINAIAHCFRSNLSSKLEQEEEDDTLSENATQEEFLAWLNSSEKRLKQMSAQIAKFIAPIDQDYKKQRAKILDMKTAKRKKAFDAMIKEKTTVQRCVQDLELKLMTLGERCKLRFQNHRNDYSQRLSVSARKSL</sequence>
<accession>A0AAU9IZ60</accession>
<name>A0AAU9IZ60_9CILI</name>
<dbReference type="InterPro" id="IPR013320">
    <property type="entry name" value="ConA-like_dom_sf"/>
</dbReference>
<dbReference type="SUPFAM" id="SSF48371">
    <property type="entry name" value="ARM repeat"/>
    <property type="match status" value="2"/>
</dbReference>
<dbReference type="Proteomes" id="UP001162131">
    <property type="component" value="Unassembled WGS sequence"/>
</dbReference>
<gene>
    <name evidence="1" type="ORF">BSTOLATCC_MIC16698</name>
</gene>
<dbReference type="Gene3D" id="2.60.120.200">
    <property type="match status" value="1"/>
</dbReference>
<comment type="caution">
    <text evidence="1">The sequence shown here is derived from an EMBL/GenBank/DDBJ whole genome shotgun (WGS) entry which is preliminary data.</text>
</comment>
<dbReference type="SUPFAM" id="SSF49899">
    <property type="entry name" value="Concanavalin A-like lectins/glucanases"/>
    <property type="match status" value="1"/>
</dbReference>
<dbReference type="InterPro" id="IPR016024">
    <property type="entry name" value="ARM-type_fold"/>
</dbReference>
<keyword evidence="2" id="KW-1185">Reference proteome</keyword>
<organism evidence="1 2">
    <name type="scientific">Blepharisma stoltei</name>
    <dbReference type="NCBI Taxonomy" id="1481888"/>
    <lineage>
        <taxon>Eukaryota</taxon>
        <taxon>Sar</taxon>
        <taxon>Alveolata</taxon>
        <taxon>Ciliophora</taxon>
        <taxon>Postciliodesmatophora</taxon>
        <taxon>Heterotrichea</taxon>
        <taxon>Heterotrichida</taxon>
        <taxon>Blepharismidae</taxon>
        <taxon>Blepharisma</taxon>
    </lineage>
</organism>
<protein>
    <submittedName>
        <fullName evidence="1">Uncharacterized protein</fullName>
    </submittedName>
</protein>
<proteinExistence type="predicted"/>